<evidence type="ECO:0000259" key="5">
    <source>
        <dbReference type="PROSITE" id="PS50075"/>
    </source>
</evidence>
<dbReference type="Pfam" id="PF00668">
    <property type="entry name" value="Condensation"/>
    <property type="match status" value="1"/>
</dbReference>
<dbReference type="PANTHER" id="PTHR45527:SF1">
    <property type="entry name" value="FATTY ACID SYNTHASE"/>
    <property type="match status" value="1"/>
</dbReference>
<evidence type="ECO:0000256" key="3">
    <source>
        <dbReference type="ARBA" id="ARBA00022553"/>
    </source>
</evidence>
<dbReference type="InterPro" id="IPR023213">
    <property type="entry name" value="CAT-like_dom_sf"/>
</dbReference>
<dbReference type="PANTHER" id="PTHR45527">
    <property type="entry name" value="NONRIBOSOMAL PEPTIDE SYNTHETASE"/>
    <property type="match status" value="1"/>
</dbReference>
<protein>
    <submittedName>
        <fullName evidence="6">Amino acid adenylation domain-containing protein</fullName>
    </submittedName>
</protein>
<dbReference type="SUPFAM" id="SSF47336">
    <property type="entry name" value="ACP-like"/>
    <property type="match status" value="1"/>
</dbReference>
<dbReference type="CDD" id="cd19531">
    <property type="entry name" value="LCL_NRPS-like"/>
    <property type="match status" value="1"/>
</dbReference>
<gene>
    <name evidence="6" type="ORF">HYG85_13345</name>
</gene>
<dbReference type="Gene3D" id="3.30.559.30">
    <property type="entry name" value="Nonribosomal peptide synthetase, condensation domain"/>
    <property type="match status" value="1"/>
</dbReference>
<dbReference type="GO" id="GO:0003824">
    <property type="term" value="F:catalytic activity"/>
    <property type="evidence" value="ECO:0007669"/>
    <property type="project" value="InterPro"/>
</dbReference>
<dbReference type="InterPro" id="IPR006162">
    <property type="entry name" value="Ppantetheine_attach_site"/>
</dbReference>
<dbReference type="GO" id="GO:0017000">
    <property type="term" value="P:antibiotic biosynthetic process"/>
    <property type="evidence" value="ECO:0007669"/>
    <property type="project" value="UniProtKB-KW"/>
</dbReference>
<keyword evidence="7" id="KW-1185">Reference proteome</keyword>
<dbReference type="GO" id="GO:0043041">
    <property type="term" value="P:amino acid activation for nonribosomal peptide biosynthetic process"/>
    <property type="evidence" value="ECO:0007669"/>
    <property type="project" value="TreeGrafter"/>
</dbReference>
<dbReference type="Pfam" id="PF00550">
    <property type="entry name" value="PP-binding"/>
    <property type="match status" value="1"/>
</dbReference>
<dbReference type="Gene3D" id="1.10.1200.10">
    <property type="entry name" value="ACP-like"/>
    <property type="match status" value="1"/>
</dbReference>
<dbReference type="Gene3D" id="3.40.50.980">
    <property type="match status" value="2"/>
</dbReference>
<dbReference type="EMBL" id="CP058561">
    <property type="protein sequence ID" value="QUH29841.1"/>
    <property type="molecule type" value="Genomic_DNA"/>
</dbReference>
<dbReference type="SUPFAM" id="SSF52777">
    <property type="entry name" value="CoA-dependent acyltransferases"/>
    <property type="match status" value="2"/>
</dbReference>
<sequence>MVNTIQNKLLEALKKYNSKTAAEYNEQKVTYEEIDHRSETIKNVLVAKQIPQKTPVGILLDNKVEMITAMIGILKAGCIFVPLDENYQNTRLKIMSECAELKYIITDKKSEERAEMILPQKEGVIIVSHNEDNQCGCEHITYDPKDPIYIFFTSGTTGKPKAILGKNESLLNFVEWEGKYLSNIENLRVSQLTSPGFDAVMRDIFTTLCHGGTICIPEKREVILDGKRLGDWIERSQVNVIHCTPTLFRLIDEARNGKERYENLKYVMMAGERIIPKSLKDWYEKQGEKVQLVNFYGPSETTMIKTYYEIKASDTNKSSISIGKPMEGTRIHILDRNLKECMDNEEGEIYIETEYMTLGYYNNEEMTKEKFVKINIEETEKLMYRTGDYGKIMPDGNLEYIGRKDRQVKIRGNRIELGEIEGTMLTYPGVKESLVHVEEEQEKAKYCSRCGITSKYEGVIIGEDGVCNVCKKYEGYEDITAEYFRPLEELEQKLKNNPYEGKYDCLLQYSGGKDSTYVLYKLVEMGVRVLAFVFDNEYISETAFKNIDRVVKECNVDCIIQTQKDMNKVFLEGLNEECSVCKGCFRVLNILSERYAYENKIPYIINGLSRGQIFDVRLYDIFEQGKQIEDVEEIENKIFEQRCLYHAKKDYVTKSLGEEMIIDREILEKTEVIDFYRYTDVTKKEILDLLKSKSDHWSQPQDTGSCSSNCRVNDVGIYVQRKRKEYDNYTFPNSWEVRLGHITLEQSLKELAEEVDKTKIVEIMEEIGYEDRLEKEDRKKTIAGYYISNERIEENELYEYLRERLPAYEVPSKVMQIEKIPINMNGKIDYEKLPKIGDIQLKKSVAYRDEIELKLAEIWSEILETDNFDRDDNFLAIGGHSLKVMTMISMIYDSFEVELPLEVVFNNAVISKIADYIKNNNKIKIDKIVNIGQKEYYELSPAQRRIVYIEKYEDVKTTYHLTNKFMLNGVVDEERLNDAFMKLIKRHESLRTSFELHDNGFVQIINDEIDFRLTVISCREEEVDEYISNFIKPYNLEKAPLFRGALIKFNEEKSMIVLDLHHTIADGKSVRIILRDLLALYKDETLPELKARYVDYTQWYNRLVEGKREEQEAYWQDVLKDYNITKGLMKDFEVSGEREYKGGKITEYISDNLYNALNKLAVENHTTAFILLFAAYNVLYSKYTAKEDIVIGTPIEGRENNELKDMVGMFINSLAIRSYPEKEKTFYDYLTEMKDVVIGAFDNDEYQIDNILNELSKDSEVIDNNIFDVTFAMQYIDTLSEDIAGVEVDYLNENNVMEFENLRVIVYSYENTLILSLVYSKDLFRDETISQMMRDYLKILETITDNPYIKIKDINLTNEVFNDISNEEELDVGFSF</sequence>
<evidence type="ECO:0000313" key="7">
    <source>
        <dbReference type="Proteomes" id="UP000677305"/>
    </source>
</evidence>
<proteinExistence type="predicted"/>
<dbReference type="Pfam" id="PF00501">
    <property type="entry name" value="AMP-binding"/>
    <property type="match status" value="1"/>
</dbReference>
<keyword evidence="4" id="KW-0045">Antibiotic biosynthesis</keyword>
<dbReference type="PROSITE" id="PS00455">
    <property type="entry name" value="AMP_BINDING"/>
    <property type="match status" value="1"/>
</dbReference>
<dbReference type="GO" id="GO:0031177">
    <property type="term" value="F:phosphopantetheine binding"/>
    <property type="evidence" value="ECO:0007669"/>
    <property type="project" value="TreeGrafter"/>
</dbReference>
<dbReference type="InterPro" id="IPR036736">
    <property type="entry name" value="ACP-like_sf"/>
</dbReference>
<dbReference type="NCBIfam" id="TIGR01733">
    <property type="entry name" value="AA-adenyl-dom"/>
    <property type="match status" value="1"/>
</dbReference>
<dbReference type="PROSITE" id="PS50075">
    <property type="entry name" value="CARRIER"/>
    <property type="match status" value="1"/>
</dbReference>
<name>A0A8J8MBH8_9FIRM</name>
<dbReference type="Gene3D" id="3.30.559.10">
    <property type="entry name" value="Chloramphenicol acetyltransferase-like domain"/>
    <property type="match status" value="1"/>
</dbReference>
<keyword evidence="3" id="KW-0597">Phosphoprotein</keyword>
<dbReference type="KEGG" id="vgu:HYG85_13345"/>
<dbReference type="InterPro" id="IPR010071">
    <property type="entry name" value="AA_adenyl_dom"/>
</dbReference>
<organism evidence="6 7">
    <name type="scientific">Vallitalea guaymasensis</name>
    <dbReference type="NCBI Taxonomy" id="1185412"/>
    <lineage>
        <taxon>Bacteria</taxon>
        <taxon>Bacillati</taxon>
        <taxon>Bacillota</taxon>
        <taxon>Clostridia</taxon>
        <taxon>Lachnospirales</taxon>
        <taxon>Vallitaleaceae</taxon>
        <taxon>Vallitalea</taxon>
    </lineage>
</organism>
<dbReference type="GO" id="GO:0005737">
    <property type="term" value="C:cytoplasm"/>
    <property type="evidence" value="ECO:0007669"/>
    <property type="project" value="TreeGrafter"/>
</dbReference>
<dbReference type="GO" id="GO:0044550">
    <property type="term" value="P:secondary metabolite biosynthetic process"/>
    <property type="evidence" value="ECO:0007669"/>
    <property type="project" value="TreeGrafter"/>
</dbReference>
<dbReference type="SUPFAM" id="SSF52402">
    <property type="entry name" value="Adenine nucleotide alpha hydrolases-like"/>
    <property type="match status" value="1"/>
</dbReference>
<dbReference type="InterPro" id="IPR001242">
    <property type="entry name" value="Condensation_dom"/>
</dbReference>
<dbReference type="InterPro" id="IPR000873">
    <property type="entry name" value="AMP-dep_synth/lig_dom"/>
</dbReference>
<dbReference type="InterPro" id="IPR045851">
    <property type="entry name" value="AMP-bd_C_sf"/>
</dbReference>
<evidence type="ECO:0000256" key="4">
    <source>
        <dbReference type="ARBA" id="ARBA00023194"/>
    </source>
</evidence>
<feature type="domain" description="Carrier" evidence="5">
    <location>
        <begin position="846"/>
        <end position="921"/>
    </location>
</feature>
<comment type="cofactor">
    <cofactor evidence="1">
        <name>pantetheine 4'-phosphate</name>
        <dbReference type="ChEBI" id="CHEBI:47942"/>
    </cofactor>
</comment>
<dbReference type="Gene3D" id="2.30.38.10">
    <property type="entry name" value="Luciferase, Domain 3"/>
    <property type="match status" value="1"/>
</dbReference>
<dbReference type="InterPro" id="IPR020845">
    <property type="entry name" value="AMP-binding_CS"/>
</dbReference>
<dbReference type="GO" id="GO:0008610">
    <property type="term" value="P:lipid biosynthetic process"/>
    <property type="evidence" value="ECO:0007669"/>
    <property type="project" value="UniProtKB-ARBA"/>
</dbReference>
<dbReference type="InterPro" id="IPR009081">
    <property type="entry name" value="PP-bd_ACP"/>
</dbReference>
<accession>A0A8J8MBH8</accession>
<evidence type="ECO:0000313" key="6">
    <source>
        <dbReference type="EMBL" id="QUH29841.1"/>
    </source>
</evidence>
<dbReference type="RefSeq" id="WP_212690095.1">
    <property type="nucleotide sequence ID" value="NZ_CP058561.1"/>
</dbReference>
<dbReference type="SUPFAM" id="SSF56801">
    <property type="entry name" value="Acetyl-CoA synthetase-like"/>
    <property type="match status" value="1"/>
</dbReference>
<dbReference type="PROSITE" id="PS00012">
    <property type="entry name" value="PHOSPHOPANTETHEINE"/>
    <property type="match status" value="1"/>
</dbReference>
<dbReference type="Gene3D" id="3.30.300.30">
    <property type="match status" value="2"/>
</dbReference>
<dbReference type="CDD" id="cd05930">
    <property type="entry name" value="A_NRPS"/>
    <property type="match status" value="1"/>
</dbReference>
<keyword evidence="2" id="KW-0596">Phosphopantetheine</keyword>
<evidence type="ECO:0000256" key="2">
    <source>
        <dbReference type="ARBA" id="ARBA00022450"/>
    </source>
</evidence>
<dbReference type="InterPro" id="IPR014729">
    <property type="entry name" value="Rossmann-like_a/b/a_fold"/>
</dbReference>
<dbReference type="Proteomes" id="UP000677305">
    <property type="component" value="Chromosome"/>
</dbReference>
<dbReference type="Gene3D" id="3.40.50.620">
    <property type="entry name" value="HUPs"/>
    <property type="match status" value="1"/>
</dbReference>
<reference evidence="6 7" key="1">
    <citation type="submission" date="2020-07" db="EMBL/GenBank/DDBJ databases">
        <title>Vallitalea guaymasensis genome.</title>
        <authorList>
            <person name="Postec A."/>
        </authorList>
    </citation>
    <scope>NUCLEOTIDE SEQUENCE [LARGE SCALE GENOMIC DNA]</scope>
    <source>
        <strain evidence="6 7">Ra1766G1</strain>
    </source>
</reference>
<evidence type="ECO:0000256" key="1">
    <source>
        <dbReference type="ARBA" id="ARBA00001957"/>
    </source>
</evidence>